<dbReference type="InterPro" id="IPR058245">
    <property type="entry name" value="NreC/VraR/RcsB-like_REC"/>
</dbReference>
<dbReference type="Gene3D" id="3.40.50.2300">
    <property type="match status" value="1"/>
</dbReference>
<feature type="modified residue" description="4-aspartylphosphate" evidence="5">
    <location>
        <position position="59"/>
    </location>
</feature>
<dbReference type="InterPro" id="IPR011006">
    <property type="entry name" value="CheY-like_superfamily"/>
</dbReference>
<dbReference type="InterPro" id="IPR000792">
    <property type="entry name" value="Tscrpt_reg_LuxR_C"/>
</dbReference>
<feature type="compositionally biased region" description="Low complexity" evidence="6">
    <location>
        <begin position="206"/>
        <end position="215"/>
    </location>
</feature>
<dbReference type="Pfam" id="PF00072">
    <property type="entry name" value="Response_reg"/>
    <property type="match status" value="1"/>
</dbReference>
<sequence>MSENAPVRVLVADDHAAVRAGIVLILGGADDIEVVGEAADGEAAVAMANELRPDVVLMDIRMPRMDGISATQRLAGITDVLILTTFDLDEYVFGALRAGAAGFLLKNTDAQALIDAVRVVARGDGIVSPSVTRRLIKAFATERGRGAGGPRSGPAGVGTALPGSAIPPRSTPVSRPGPASRPSPAPGAAAPAKATVPPESATPARGAVASGSTAPAGGGAASGSVPRAGGAGASGAAASAGGADASGAATPAGGAAPSGSATPAGGAPPSGSAARPEAGTTHAGSAPGAPARPTAGPHPAADSGSETGTYPAAGTGGDTRMHPASGTPGDARMHPAAGTPGDTSMYPPYGSHGETGTYRAGEPYGDAAVPSAITGGMAQQQAGAAGALTPREWEVLACVGRGLSNAEIARELNMAEATAKTHVSRVLNKLGLRSRVQAAIYYSELVADSGEGSSSAGT</sequence>
<keyword evidence="3 9" id="KW-0238">DNA-binding</keyword>
<evidence type="ECO:0000256" key="2">
    <source>
        <dbReference type="ARBA" id="ARBA00023015"/>
    </source>
</evidence>
<dbReference type="PROSITE" id="PS50043">
    <property type="entry name" value="HTH_LUXR_2"/>
    <property type="match status" value="1"/>
</dbReference>
<dbReference type="PANTHER" id="PTHR43214:SF24">
    <property type="entry name" value="TRANSCRIPTIONAL REGULATORY PROTEIN NARL-RELATED"/>
    <property type="match status" value="1"/>
</dbReference>
<dbReference type="PRINTS" id="PR00038">
    <property type="entry name" value="HTHLUXR"/>
</dbReference>
<dbReference type="GO" id="GO:0000160">
    <property type="term" value="P:phosphorelay signal transduction system"/>
    <property type="evidence" value="ECO:0007669"/>
    <property type="project" value="InterPro"/>
</dbReference>
<protein>
    <submittedName>
        <fullName evidence="9">DNA-binding NarL/FixJ family response regulator</fullName>
    </submittedName>
</protein>
<keyword evidence="1 5" id="KW-0597">Phosphoprotein</keyword>
<feature type="region of interest" description="Disordered" evidence="6">
    <location>
        <begin position="142"/>
        <end position="356"/>
    </location>
</feature>
<dbReference type="InterPro" id="IPR016032">
    <property type="entry name" value="Sig_transdc_resp-reg_C-effctor"/>
</dbReference>
<dbReference type="SMART" id="SM00448">
    <property type="entry name" value="REC"/>
    <property type="match status" value="1"/>
</dbReference>
<evidence type="ECO:0000256" key="1">
    <source>
        <dbReference type="ARBA" id="ARBA00022553"/>
    </source>
</evidence>
<comment type="caution">
    <text evidence="9">The sequence shown here is derived from an EMBL/GenBank/DDBJ whole genome shotgun (WGS) entry which is preliminary data.</text>
</comment>
<evidence type="ECO:0000256" key="4">
    <source>
        <dbReference type="ARBA" id="ARBA00023163"/>
    </source>
</evidence>
<accession>A0A840NYT7</accession>
<dbReference type="SUPFAM" id="SSF52172">
    <property type="entry name" value="CheY-like"/>
    <property type="match status" value="1"/>
</dbReference>
<dbReference type="InterPro" id="IPR001789">
    <property type="entry name" value="Sig_transdc_resp-reg_receiver"/>
</dbReference>
<dbReference type="Pfam" id="PF00196">
    <property type="entry name" value="GerE"/>
    <property type="match status" value="1"/>
</dbReference>
<dbReference type="Gene3D" id="1.10.10.10">
    <property type="entry name" value="Winged helix-like DNA-binding domain superfamily/Winged helix DNA-binding domain"/>
    <property type="match status" value="1"/>
</dbReference>
<feature type="domain" description="Response regulatory" evidence="8">
    <location>
        <begin position="8"/>
        <end position="121"/>
    </location>
</feature>
<gene>
    <name evidence="9" type="ORF">HNP84_000509</name>
</gene>
<evidence type="ECO:0000259" key="7">
    <source>
        <dbReference type="PROSITE" id="PS50043"/>
    </source>
</evidence>
<dbReference type="CDD" id="cd06170">
    <property type="entry name" value="LuxR_C_like"/>
    <property type="match status" value="1"/>
</dbReference>
<dbReference type="InterPro" id="IPR036388">
    <property type="entry name" value="WH-like_DNA-bd_sf"/>
</dbReference>
<dbReference type="InterPro" id="IPR039420">
    <property type="entry name" value="WalR-like"/>
</dbReference>
<evidence type="ECO:0000313" key="10">
    <source>
        <dbReference type="Proteomes" id="UP000578449"/>
    </source>
</evidence>
<dbReference type="SUPFAM" id="SSF46894">
    <property type="entry name" value="C-terminal effector domain of the bipartite response regulators"/>
    <property type="match status" value="1"/>
</dbReference>
<evidence type="ECO:0000256" key="3">
    <source>
        <dbReference type="ARBA" id="ARBA00023125"/>
    </source>
</evidence>
<feature type="compositionally biased region" description="Low complexity" evidence="6">
    <location>
        <begin position="186"/>
        <end position="198"/>
    </location>
</feature>
<keyword evidence="2" id="KW-0805">Transcription regulation</keyword>
<evidence type="ECO:0000259" key="8">
    <source>
        <dbReference type="PROSITE" id="PS50110"/>
    </source>
</evidence>
<feature type="domain" description="HTH luxR-type" evidence="7">
    <location>
        <begin position="381"/>
        <end position="446"/>
    </location>
</feature>
<proteinExistence type="predicted"/>
<dbReference type="AlphaFoldDB" id="A0A840NYT7"/>
<dbReference type="SMART" id="SM00421">
    <property type="entry name" value="HTH_LUXR"/>
    <property type="match status" value="1"/>
</dbReference>
<evidence type="ECO:0000256" key="6">
    <source>
        <dbReference type="SAM" id="MobiDB-lite"/>
    </source>
</evidence>
<dbReference type="PANTHER" id="PTHR43214">
    <property type="entry name" value="TWO-COMPONENT RESPONSE REGULATOR"/>
    <property type="match status" value="1"/>
</dbReference>
<evidence type="ECO:0000313" key="9">
    <source>
        <dbReference type="EMBL" id="MBB5130821.1"/>
    </source>
</evidence>
<dbReference type="GO" id="GO:0003677">
    <property type="term" value="F:DNA binding"/>
    <property type="evidence" value="ECO:0007669"/>
    <property type="project" value="UniProtKB-KW"/>
</dbReference>
<organism evidence="9 10">
    <name type="scientific">Thermocatellispora tengchongensis</name>
    <dbReference type="NCBI Taxonomy" id="1073253"/>
    <lineage>
        <taxon>Bacteria</taxon>
        <taxon>Bacillati</taxon>
        <taxon>Actinomycetota</taxon>
        <taxon>Actinomycetes</taxon>
        <taxon>Streptosporangiales</taxon>
        <taxon>Streptosporangiaceae</taxon>
        <taxon>Thermocatellispora</taxon>
    </lineage>
</organism>
<dbReference type="GO" id="GO:0006355">
    <property type="term" value="P:regulation of DNA-templated transcription"/>
    <property type="evidence" value="ECO:0007669"/>
    <property type="project" value="InterPro"/>
</dbReference>
<dbReference type="PROSITE" id="PS50110">
    <property type="entry name" value="RESPONSE_REGULATORY"/>
    <property type="match status" value="1"/>
</dbReference>
<reference evidence="9 10" key="1">
    <citation type="submission" date="2020-08" db="EMBL/GenBank/DDBJ databases">
        <title>Genomic Encyclopedia of Type Strains, Phase IV (KMG-IV): sequencing the most valuable type-strain genomes for metagenomic binning, comparative biology and taxonomic classification.</title>
        <authorList>
            <person name="Goeker M."/>
        </authorList>
    </citation>
    <scope>NUCLEOTIDE SEQUENCE [LARGE SCALE GENOMIC DNA]</scope>
    <source>
        <strain evidence="9 10">DSM 45615</strain>
    </source>
</reference>
<dbReference type="Proteomes" id="UP000578449">
    <property type="component" value="Unassembled WGS sequence"/>
</dbReference>
<feature type="compositionally biased region" description="Low complexity" evidence="6">
    <location>
        <begin position="222"/>
        <end position="301"/>
    </location>
</feature>
<keyword evidence="4" id="KW-0804">Transcription</keyword>
<name>A0A840NYT7_9ACTN</name>
<dbReference type="EMBL" id="JACHGN010000001">
    <property type="protein sequence ID" value="MBB5130821.1"/>
    <property type="molecule type" value="Genomic_DNA"/>
</dbReference>
<evidence type="ECO:0000256" key="5">
    <source>
        <dbReference type="PROSITE-ProRule" id="PRU00169"/>
    </source>
</evidence>
<keyword evidence="10" id="KW-1185">Reference proteome</keyword>
<dbReference type="CDD" id="cd17535">
    <property type="entry name" value="REC_NarL-like"/>
    <property type="match status" value="1"/>
</dbReference>